<dbReference type="InterPro" id="IPR009057">
    <property type="entry name" value="Homeodomain-like_sf"/>
</dbReference>
<keyword evidence="5" id="KW-0010">Activator</keyword>
<accession>A0A3B6NK95</accession>
<proteinExistence type="predicted"/>
<evidence type="ECO:0000256" key="1">
    <source>
        <dbReference type="ARBA" id="ARBA00004123"/>
    </source>
</evidence>
<reference evidence="10" key="1">
    <citation type="submission" date="2018-08" db="EMBL/GenBank/DDBJ databases">
        <authorList>
            <person name="Rossello M."/>
        </authorList>
    </citation>
    <scope>NUCLEOTIDE SEQUENCE [LARGE SCALE GENOMIC DNA]</scope>
    <source>
        <strain evidence="10">cv. Chinese Spring</strain>
    </source>
</reference>
<evidence type="ECO:0000256" key="3">
    <source>
        <dbReference type="ARBA" id="ARBA00023015"/>
    </source>
</evidence>
<keyword evidence="3" id="KW-0805">Transcription regulation</keyword>
<protein>
    <submittedName>
        <fullName evidence="10">Uncharacterized protein</fullName>
    </submittedName>
</protein>
<dbReference type="SUPFAM" id="SSF46689">
    <property type="entry name" value="Homeodomain-like"/>
    <property type="match status" value="1"/>
</dbReference>
<evidence type="ECO:0000256" key="2">
    <source>
        <dbReference type="ARBA" id="ARBA00022737"/>
    </source>
</evidence>
<dbReference type="PROSITE" id="PS50090">
    <property type="entry name" value="MYB_LIKE"/>
    <property type="match status" value="2"/>
</dbReference>
<name>A0A3B6NK95_WHEAT</name>
<dbReference type="Gramene" id="TraesCS6A02G037700.1">
    <property type="protein sequence ID" value="TraesCS6A02G037700.1"/>
    <property type="gene ID" value="TraesCS6A02G037700"/>
</dbReference>
<keyword evidence="4" id="KW-0238">DNA-binding</keyword>
<dbReference type="GO" id="GO:0045893">
    <property type="term" value="P:positive regulation of DNA-templated transcription"/>
    <property type="evidence" value="ECO:0007669"/>
    <property type="project" value="UniProtKB-ARBA"/>
</dbReference>
<dbReference type="PANTHER" id="PTHR47997">
    <property type="entry name" value="MYB DOMAIN PROTEIN 55"/>
    <property type="match status" value="1"/>
</dbReference>
<evidence type="ECO:0000259" key="8">
    <source>
        <dbReference type="PROSITE" id="PS50090"/>
    </source>
</evidence>
<dbReference type="Gene3D" id="1.10.10.60">
    <property type="entry name" value="Homeodomain-like"/>
    <property type="match status" value="2"/>
</dbReference>
<dbReference type="InterPro" id="IPR001005">
    <property type="entry name" value="SANT/Myb"/>
</dbReference>
<keyword evidence="2" id="KW-0677">Repeat</keyword>
<keyword evidence="11" id="KW-1185">Reference proteome</keyword>
<keyword evidence="6" id="KW-0804">Transcription</keyword>
<dbReference type="InterPro" id="IPR051953">
    <property type="entry name" value="Plant_SW-associated_TFs"/>
</dbReference>
<dbReference type="Pfam" id="PF00249">
    <property type="entry name" value="Myb_DNA-binding"/>
    <property type="match status" value="2"/>
</dbReference>
<dbReference type="InterPro" id="IPR017930">
    <property type="entry name" value="Myb_dom"/>
</dbReference>
<dbReference type="GO" id="GO:0000976">
    <property type="term" value="F:transcription cis-regulatory region binding"/>
    <property type="evidence" value="ECO:0000318"/>
    <property type="project" value="GO_Central"/>
</dbReference>
<dbReference type="Gramene" id="TraesCS6A03G0083500.1">
    <property type="protein sequence ID" value="TraesCS6A03G0083500.1.CDS"/>
    <property type="gene ID" value="TraesCS6A03G0083500"/>
</dbReference>
<feature type="domain" description="HTH myb-type" evidence="9">
    <location>
        <begin position="110"/>
        <end position="164"/>
    </location>
</feature>
<evidence type="ECO:0000313" key="10">
    <source>
        <dbReference type="EnsemblPlants" id="TraesCS6A02G037700.1"/>
    </source>
</evidence>
<dbReference type="PaxDb" id="4565-Traes_6AS_7C1FD879C.1"/>
<dbReference type="FunFam" id="1.10.10.60:FF:000077">
    <property type="entry name" value="MYB transcription factor"/>
    <property type="match status" value="1"/>
</dbReference>
<evidence type="ECO:0000256" key="7">
    <source>
        <dbReference type="ARBA" id="ARBA00023242"/>
    </source>
</evidence>
<dbReference type="OMA" id="ARNYVFA"/>
<dbReference type="STRING" id="4565.A0A3B6NK95"/>
<keyword evidence="7" id="KW-0539">Nucleus</keyword>
<dbReference type="AlphaFoldDB" id="A0A3B6NK95"/>
<dbReference type="CDD" id="cd00167">
    <property type="entry name" value="SANT"/>
    <property type="match status" value="2"/>
</dbReference>
<evidence type="ECO:0000256" key="6">
    <source>
        <dbReference type="ARBA" id="ARBA00023163"/>
    </source>
</evidence>
<dbReference type="GO" id="GO:0006355">
    <property type="term" value="P:regulation of DNA-templated transcription"/>
    <property type="evidence" value="ECO:0000318"/>
    <property type="project" value="GO_Central"/>
</dbReference>
<evidence type="ECO:0000256" key="5">
    <source>
        <dbReference type="ARBA" id="ARBA00023159"/>
    </source>
</evidence>
<sequence>MEPGGRSPSAATTSAAATAHILVLWDRRGGESLGGISEEGEGRRHRSMGCRSCDKPKMNYRKGLWSPEEDQRLRDYILKHGLGCWSAVPAKAGLQRNGKSCRLRWINYLRPGLKRGMFSQEEEDVVINLQAKLGNKWSQIAMHLPGRTDNEVKNYWNSYLKKRVMQLGSNSSSNPASKNASPELLTSMSATTELIMTSGGGGGGGSTATSTHDHDANISSSGAISAAEPFVDQHEHQHHHQQQAKNFVFADWMPTAAVTPAGPESYSMSAHWPASTASSGNVTPSHGAFVGDQMSGSSYAALQHPHQHHHHQSAVTVAGAHASAGGMVAGGGYFDLLNMGDIYGGFSTTNDDLLF</sequence>
<evidence type="ECO:0000313" key="11">
    <source>
        <dbReference type="Proteomes" id="UP000019116"/>
    </source>
</evidence>
<dbReference type="Proteomes" id="UP000019116">
    <property type="component" value="Chromosome 6A"/>
</dbReference>
<dbReference type="SMR" id="A0A3B6NK95"/>
<evidence type="ECO:0000256" key="4">
    <source>
        <dbReference type="ARBA" id="ARBA00023125"/>
    </source>
</evidence>
<feature type="domain" description="Myb-like" evidence="8">
    <location>
        <begin position="110"/>
        <end position="160"/>
    </location>
</feature>
<dbReference type="FunFam" id="1.10.10.60:FF:000371">
    <property type="entry name" value="MYB transcription factor"/>
    <property type="match status" value="1"/>
</dbReference>
<dbReference type="PANTHER" id="PTHR47997:SF67">
    <property type="entry name" value="R2R3MYB-DOMAIN PROTEIN"/>
    <property type="match status" value="1"/>
</dbReference>
<organism evidence="10">
    <name type="scientific">Triticum aestivum</name>
    <name type="common">Wheat</name>
    <dbReference type="NCBI Taxonomy" id="4565"/>
    <lineage>
        <taxon>Eukaryota</taxon>
        <taxon>Viridiplantae</taxon>
        <taxon>Streptophyta</taxon>
        <taxon>Embryophyta</taxon>
        <taxon>Tracheophyta</taxon>
        <taxon>Spermatophyta</taxon>
        <taxon>Magnoliopsida</taxon>
        <taxon>Liliopsida</taxon>
        <taxon>Poales</taxon>
        <taxon>Poaceae</taxon>
        <taxon>BOP clade</taxon>
        <taxon>Pooideae</taxon>
        <taxon>Triticodae</taxon>
        <taxon>Triticeae</taxon>
        <taxon>Triticinae</taxon>
        <taxon>Triticum</taxon>
    </lineage>
</organism>
<reference evidence="10" key="2">
    <citation type="submission" date="2018-10" db="UniProtKB">
        <authorList>
            <consortium name="EnsemblPlants"/>
        </authorList>
    </citation>
    <scope>IDENTIFICATION</scope>
</reference>
<dbReference type="OrthoDB" id="2143914at2759"/>
<dbReference type="PROSITE" id="PS51294">
    <property type="entry name" value="HTH_MYB"/>
    <property type="match status" value="2"/>
</dbReference>
<dbReference type="GO" id="GO:0005634">
    <property type="term" value="C:nucleus"/>
    <property type="evidence" value="ECO:0000318"/>
    <property type="project" value="GO_Central"/>
</dbReference>
<dbReference type="EnsemblPlants" id="TraesCS6A02G037700.1">
    <property type="protein sequence ID" value="TraesCS6A02G037700.1"/>
    <property type="gene ID" value="TraesCS6A02G037700"/>
</dbReference>
<evidence type="ECO:0000259" key="9">
    <source>
        <dbReference type="PROSITE" id="PS51294"/>
    </source>
</evidence>
<feature type="domain" description="Myb-like" evidence="8">
    <location>
        <begin position="57"/>
        <end position="109"/>
    </location>
</feature>
<gene>
    <name evidence="10" type="primary">LOC123130064</name>
</gene>
<comment type="subcellular location">
    <subcellularLocation>
        <location evidence="1">Nucleus</location>
    </subcellularLocation>
</comment>
<dbReference type="SMART" id="SM00717">
    <property type="entry name" value="SANT"/>
    <property type="match status" value="2"/>
</dbReference>
<feature type="domain" description="HTH myb-type" evidence="9">
    <location>
        <begin position="57"/>
        <end position="109"/>
    </location>
</feature>